<evidence type="ECO:0000313" key="5">
    <source>
        <dbReference type="Proteomes" id="UP000534783"/>
    </source>
</evidence>
<organism evidence="4 5">
    <name type="scientific">Candidatus Manganitrophus noduliformans</name>
    <dbReference type="NCBI Taxonomy" id="2606439"/>
    <lineage>
        <taxon>Bacteria</taxon>
        <taxon>Pseudomonadati</taxon>
        <taxon>Nitrospirota</taxon>
        <taxon>Nitrospiria</taxon>
        <taxon>Candidatus Troglogloeales</taxon>
        <taxon>Candidatus Manganitrophaceae</taxon>
        <taxon>Candidatus Manganitrophus</taxon>
    </lineage>
</organism>
<proteinExistence type="inferred from homology"/>
<dbReference type="AlphaFoldDB" id="A0A7X6DR89"/>
<dbReference type="Gene3D" id="3.30.1330.120">
    <property type="entry name" value="2-methylcitrate dehydratase PrpD"/>
    <property type="match status" value="1"/>
</dbReference>
<keyword evidence="5" id="KW-1185">Reference proteome</keyword>
<dbReference type="SUPFAM" id="SSF103378">
    <property type="entry name" value="2-methylcitrate dehydratase PrpD"/>
    <property type="match status" value="1"/>
</dbReference>
<dbReference type="Pfam" id="PF19305">
    <property type="entry name" value="MmgE_PrpD_C"/>
    <property type="match status" value="1"/>
</dbReference>
<dbReference type="InterPro" id="IPR045337">
    <property type="entry name" value="MmgE_PrpD_C"/>
</dbReference>
<dbReference type="Proteomes" id="UP000534783">
    <property type="component" value="Unassembled WGS sequence"/>
</dbReference>
<dbReference type="InterPro" id="IPR042183">
    <property type="entry name" value="MmgE/PrpD_sf_1"/>
</dbReference>
<feature type="domain" description="MmgE/PrpD C-terminal" evidence="3">
    <location>
        <begin position="273"/>
        <end position="443"/>
    </location>
</feature>
<dbReference type="RefSeq" id="WP_168061023.1">
    <property type="nucleotide sequence ID" value="NZ_VTOW01000002.1"/>
</dbReference>
<comment type="similarity">
    <text evidence="1">Belongs to the PrpD family.</text>
</comment>
<evidence type="ECO:0000259" key="3">
    <source>
        <dbReference type="Pfam" id="PF19305"/>
    </source>
</evidence>
<comment type="caution">
    <text evidence="4">The sequence shown here is derived from an EMBL/GenBank/DDBJ whole genome shotgun (WGS) entry which is preliminary data.</text>
</comment>
<gene>
    <name evidence="4" type="ORF">MNODULE_14410</name>
</gene>
<sequence length="464" mass="51081">MAHTAHPKVDSTVAERLARFSRELSYRHLPPEVIHEVKRRLIDTLGCAFGGWKDPPAKIARKVARSVRFRPGATLFGEAHRTTEDLAAFANGTAARYLDYNDTYLSKEPAHPSDNIPAALAAAEAAGRGGKALIEAVVLGYEIQCRLCDAAALRPRGWDHVTYGAFSSALTAAKLWRLTEAKTIHAVGLAGTPNQALRQTRVGEISMWKAAAFANAARNGLFAVELARLGMTGPAPIFEGEKGFMRIVSGEFDLPPLHPSGPFKIMETYIKYFPVEYHAQSAVQAALLLRERMEGGIDSIDAITIRTPDISYEIIGRDPEKWHPKTRETADHSLPYCVAVALMDGEVGLRQFGPRRLIDPKLHLLIQKVRVLSDPDLSAAYPGAIANIVEIEAGGRREVERVDHPRGHPKNPMTDAEVEEKFRRLAGRLLSKRQIEGVLARIWALEKVKSVGEILNLLKVRGKG</sequence>
<dbReference type="InterPro" id="IPR005656">
    <property type="entry name" value="MmgE_PrpD"/>
</dbReference>
<feature type="domain" description="MmgE/PrpD N-terminal" evidence="2">
    <location>
        <begin position="15"/>
        <end position="254"/>
    </location>
</feature>
<dbReference type="Gene3D" id="1.10.4100.10">
    <property type="entry name" value="2-methylcitrate dehydratase PrpD"/>
    <property type="match status" value="1"/>
</dbReference>
<dbReference type="PANTHER" id="PTHR16943:SF8">
    <property type="entry name" value="2-METHYLCITRATE DEHYDRATASE"/>
    <property type="match status" value="1"/>
</dbReference>
<dbReference type="Pfam" id="PF03972">
    <property type="entry name" value="MmgE_PrpD_N"/>
    <property type="match status" value="1"/>
</dbReference>
<dbReference type="PANTHER" id="PTHR16943">
    <property type="entry name" value="2-METHYLCITRATE DEHYDRATASE-RELATED"/>
    <property type="match status" value="1"/>
</dbReference>
<accession>A0A7X6DR89</accession>
<reference evidence="4 5" key="1">
    <citation type="journal article" date="2020" name="Nature">
        <title>Bacterial chemolithoautotrophy via manganese oxidation.</title>
        <authorList>
            <person name="Yu H."/>
            <person name="Leadbetter J.R."/>
        </authorList>
    </citation>
    <scope>NUCLEOTIDE SEQUENCE [LARGE SCALE GENOMIC DNA]</scope>
    <source>
        <strain evidence="4 5">Mn-1</strain>
    </source>
</reference>
<name>A0A7X6DR89_9BACT</name>
<evidence type="ECO:0000256" key="1">
    <source>
        <dbReference type="ARBA" id="ARBA00006174"/>
    </source>
</evidence>
<dbReference type="InterPro" id="IPR045336">
    <property type="entry name" value="MmgE_PrpD_N"/>
</dbReference>
<evidence type="ECO:0000313" key="4">
    <source>
        <dbReference type="EMBL" id="NKE71938.1"/>
    </source>
</evidence>
<dbReference type="EMBL" id="VTOW01000002">
    <property type="protein sequence ID" value="NKE71938.1"/>
    <property type="molecule type" value="Genomic_DNA"/>
</dbReference>
<dbReference type="InterPro" id="IPR036148">
    <property type="entry name" value="MmgE/PrpD_sf"/>
</dbReference>
<dbReference type="InterPro" id="IPR042188">
    <property type="entry name" value="MmgE/PrpD_sf_2"/>
</dbReference>
<evidence type="ECO:0000259" key="2">
    <source>
        <dbReference type="Pfam" id="PF03972"/>
    </source>
</evidence>
<protein>
    <submittedName>
        <fullName evidence="4">MmgE/PrpD family protein</fullName>
    </submittedName>
</protein>
<dbReference type="GO" id="GO:0016829">
    <property type="term" value="F:lyase activity"/>
    <property type="evidence" value="ECO:0007669"/>
    <property type="project" value="InterPro"/>
</dbReference>